<feature type="transmembrane region" description="Helical" evidence="2">
    <location>
        <begin position="17"/>
        <end position="38"/>
    </location>
</feature>
<dbReference type="PANTHER" id="PTHR10648:SF1">
    <property type="entry name" value="SERINE_THREONINE-PROTEIN PHOSPHATASE 4 REGULATORY SUBUNIT 1"/>
    <property type="match status" value="1"/>
</dbReference>
<dbReference type="AlphaFoldDB" id="A0AAV4MLM2"/>
<comment type="caution">
    <text evidence="3">The sequence shown here is derived from an EMBL/GenBank/DDBJ whole genome shotgun (WGS) entry which is preliminary data.</text>
</comment>
<dbReference type="Gene3D" id="1.25.10.10">
    <property type="entry name" value="Leucine-rich Repeat Variant"/>
    <property type="match status" value="1"/>
</dbReference>
<evidence type="ECO:0000313" key="4">
    <source>
        <dbReference type="Proteomes" id="UP001054945"/>
    </source>
</evidence>
<reference evidence="3 4" key="1">
    <citation type="submission" date="2021-06" db="EMBL/GenBank/DDBJ databases">
        <title>Caerostris extrusa draft genome.</title>
        <authorList>
            <person name="Kono N."/>
            <person name="Arakawa K."/>
        </authorList>
    </citation>
    <scope>NUCLEOTIDE SEQUENCE [LARGE SCALE GENOMIC DNA]</scope>
</reference>
<keyword evidence="2" id="KW-0472">Membrane</keyword>
<dbReference type="InterPro" id="IPR011989">
    <property type="entry name" value="ARM-like"/>
</dbReference>
<dbReference type="InterPro" id="IPR051023">
    <property type="entry name" value="PP2A_Regulatory_Subunit_A"/>
</dbReference>
<keyword evidence="4" id="KW-1185">Reference proteome</keyword>
<organism evidence="3 4">
    <name type="scientific">Caerostris extrusa</name>
    <name type="common">Bark spider</name>
    <name type="synonym">Caerostris bankana</name>
    <dbReference type="NCBI Taxonomy" id="172846"/>
    <lineage>
        <taxon>Eukaryota</taxon>
        <taxon>Metazoa</taxon>
        <taxon>Ecdysozoa</taxon>
        <taxon>Arthropoda</taxon>
        <taxon>Chelicerata</taxon>
        <taxon>Arachnida</taxon>
        <taxon>Araneae</taxon>
        <taxon>Araneomorphae</taxon>
        <taxon>Entelegynae</taxon>
        <taxon>Araneoidea</taxon>
        <taxon>Araneidae</taxon>
        <taxon>Caerostris</taxon>
    </lineage>
</organism>
<dbReference type="PANTHER" id="PTHR10648">
    <property type="entry name" value="SERINE/THREONINE-PROTEIN PHOSPHATASE PP2A 65 KDA REGULATORY SUBUNIT"/>
    <property type="match status" value="1"/>
</dbReference>
<evidence type="ECO:0000256" key="2">
    <source>
        <dbReference type="SAM" id="Phobius"/>
    </source>
</evidence>
<evidence type="ECO:0000256" key="1">
    <source>
        <dbReference type="ARBA" id="ARBA00022737"/>
    </source>
</evidence>
<evidence type="ECO:0000313" key="3">
    <source>
        <dbReference type="EMBL" id="GIX73225.1"/>
    </source>
</evidence>
<keyword evidence="1" id="KW-0677">Repeat</keyword>
<accession>A0AAV4MLM2</accession>
<dbReference type="GO" id="GO:0019888">
    <property type="term" value="F:protein phosphatase regulator activity"/>
    <property type="evidence" value="ECO:0007669"/>
    <property type="project" value="TreeGrafter"/>
</dbReference>
<dbReference type="GO" id="GO:0005737">
    <property type="term" value="C:cytoplasm"/>
    <property type="evidence" value="ECO:0007669"/>
    <property type="project" value="TreeGrafter"/>
</dbReference>
<keyword evidence="2" id="KW-1133">Transmembrane helix</keyword>
<proteinExistence type="predicted"/>
<protein>
    <submittedName>
        <fullName evidence="3">Uncharacterized protein</fullName>
    </submittedName>
</protein>
<sequence length="163" mass="18881">MFNLLEFCVDLLKKCEFVMTACVLMFMLTWQVVVRNLLETLRLVYQNKDDVASVINVFCSICEDYDFSVRTELMVQLPHLVAFCKEVKLNNFLVQYLVPTLITYLGDDSNTVRKTAHSALVTLLEQGLLEKEIVTEKVCPLVLHLTDKMHPRRSTNRIYSVDE</sequence>
<dbReference type="InterPro" id="IPR016024">
    <property type="entry name" value="ARM-type_fold"/>
</dbReference>
<dbReference type="SUPFAM" id="SSF48371">
    <property type="entry name" value="ARM repeat"/>
    <property type="match status" value="1"/>
</dbReference>
<gene>
    <name evidence="3" type="primary">PPP4R1_1</name>
    <name evidence="3" type="ORF">CEXT_368971</name>
</gene>
<dbReference type="EMBL" id="BPLR01019928">
    <property type="protein sequence ID" value="GIX73225.1"/>
    <property type="molecule type" value="Genomic_DNA"/>
</dbReference>
<keyword evidence="2" id="KW-0812">Transmembrane</keyword>
<dbReference type="Proteomes" id="UP001054945">
    <property type="component" value="Unassembled WGS sequence"/>
</dbReference>
<name>A0AAV4MLM2_CAEEX</name>